<dbReference type="SUPFAM" id="SSF53335">
    <property type="entry name" value="S-adenosyl-L-methionine-dependent methyltransferases"/>
    <property type="match status" value="1"/>
</dbReference>
<keyword evidence="1 4" id="KW-0489">Methyltransferase</keyword>
<dbReference type="GO" id="GO:0003677">
    <property type="term" value="F:DNA binding"/>
    <property type="evidence" value="ECO:0007669"/>
    <property type="project" value="InterPro"/>
</dbReference>
<keyword evidence="5" id="KW-1185">Reference proteome</keyword>
<dbReference type="InterPro" id="IPR029063">
    <property type="entry name" value="SAM-dependent_MTases_sf"/>
</dbReference>
<dbReference type="InterPro" id="IPR027417">
    <property type="entry name" value="P-loop_NTPase"/>
</dbReference>
<gene>
    <name evidence="4" type="ORF">MuYL_2484</name>
</gene>
<dbReference type="RefSeq" id="WP_094570730.1">
    <property type="nucleotide sequence ID" value="NZ_CP022743.1"/>
</dbReference>
<evidence type="ECO:0000313" key="4">
    <source>
        <dbReference type="EMBL" id="ASU34371.1"/>
    </source>
</evidence>
<dbReference type="Pfam" id="PF01555">
    <property type="entry name" value="N6_N4_Mtase"/>
    <property type="match status" value="1"/>
</dbReference>
<keyword evidence="2" id="KW-0808">Transferase</keyword>
<dbReference type="OrthoDB" id="9800801at2"/>
<evidence type="ECO:0000256" key="1">
    <source>
        <dbReference type="ARBA" id="ARBA00022603"/>
    </source>
</evidence>
<protein>
    <submittedName>
        <fullName evidence="4">DNA methylase N-4</fullName>
    </submittedName>
</protein>
<name>A0A223NXT0_9SPHI</name>
<dbReference type="EMBL" id="CP022743">
    <property type="protein sequence ID" value="ASU34371.1"/>
    <property type="molecule type" value="Genomic_DNA"/>
</dbReference>
<evidence type="ECO:0000259" key="3">
    <source>
        <dbReference type="Pfam" id="PF01555"/>
    </source>
</evidence>
<feature type="domain" description="DNA methylase N-4/N-6" evidence="3">
    <location>
        <begin position="506"/>
        <end position="821"/>
    </location>
</feature>
<organism evidence="4 5">
    <name type="scientific">Mucilaginibacter xinganensis</name>
    <dbReference type="NCBI Taxonomy" id="1234841"/>
    <lineage>
        <taxon>Bacteria</taxon>
        <taxon>Pseudomonadati</taxon>
        <taxon>Bacteroidota</taxon>
        <taxon>Sphingobacteriia</taxon>
        <taxon>Sphingobacteriales</taxon>
        <taxon>Sphingobacteriaceae</taxon>
        <taxon>Mucilaginibacter</taxon>
    </lineage>
</organism>
<dbReference type="GO" id="GO:0032259">
    <property type="term" value="P:methylation"/>
    <property type="evidence" value="ECO:0007669"/>
    <property type="project" value="UniProtKB-KW"/>
</dbReference>
<reference evidence="4 5" key="1">
    <citation type="submission" date="2017-08" db="EMBL/GenBank/DDBJ databases">
        <title>Complete genome sequence of Mucilaginibacter sp. strain BJC16-A31.</title>
        <authorList>
            <consortium name="Henan University of Science and Technology"/>
            <person name="You X."/>
        </authorList>
    </citation>
    <scope>NUCLEOTIDE SEQUENCE [LARGE SCALE GENOMIC DNA]</scope>
    <source>
        <strain evidence="4 5">BJC16-A31</strain>
    </source>
</reference>
<dbReference type="InterPro" id="IPR038718">
    <property type="entry name" value="SNF2-like_sf"/>
</dbReference>
<accession>A0A223NXT0</accession>
<evidence type="ECO:0000256" key="2">
    <source>
        <dbReference type="ARBA" id="ARBA00022679"/>
    </source>
</evidence>
<dbReference type="Proteomes" id="UP000215002">
    <property type="component" value="Chromosome"/>
</dbReference>
<sequence>MTTTGYTNPKTKAYIEECIKRKIISTPKTGFQVPEGDFCEHLKPHQKDSISFAAEGGCRAIFNSWGLGKTRIQLWLAKLCIKHTGQSFIQGLPLGVVTEFYDEAEILGLKVYYVTNQAEVLKIELETGSPQIFLSNYERIREGNFDPKHFGGSSLDEGYAIRNLDTETTDYMMSEFRAIPFRWVATATPAPNDYTEILNYAHYLGIMDRGQALTRWFQRNSTTAGDLTLYEHKKYEFWLWFRSWSITIQYPSDLGHDDTGYQLPELTVNYHEVSISERTQKADRDGNVAMFANPSKGVVESSREKRDSITARVNKALEIIADSPDDHFILWHDLEDERKLLEKLLPECKSIYGSQTREKKEQLIQGFKKGEYKYCATKPTITGSGCNFQHHCHRAIFVGIGYKFKDFIQAIHRIFRFMQKYGVVIDIIHTDAEREILKDLLRKWNDHNEMVATQTELLKKYGLHGNITDDLLRTIGVEREVFEGDGFKYVYNDCVLEAQNEPDNSIDLQFSSYPFSDQYEYSCSYHDMGHNNGDSEFFEQLDWLTPEAYRTLKPGRVSVIHVKDRIRFSYQNGVGFTSLNDFSGRVVAHMEKHGFFLLGKHVITTDVVRENSSTYRLGWSEQCKDATKMGCGSPEYLLVFRKPPSDTSNAYADNPVTKSKDEYTRARWQLDAHAFWKSSGDRYLTPEELRQLDHSQIAMIWKEYDQTHIYDHEKHVAICEELDKAGKLPSSFMAVAPASTNDGVWDDINRMHTLNTTQALKKREKHVCPLQIDITRRVITRYSNKGDKVKDWFSGIGTVPLIAYELERIGEGTELNYQYWKDGQIYFKEIAHKKSVPTLFGVMGIKAGDAA</sequence>
<dbReference type="SUPFAM" id="SSF52540">
    <property type="entry name" value="P-loop containing nucleoside triphosphate hydrolases"/>
    <property type="match status" value="2"/>
</dbReference>
<dbReference type="Gene3D" id="3.40.50.300">
    <property type="entry name" value="P-loop containing nucleotide triphosphate hydrolases"/>
    <property type="match status" value="1"/>
</dbReference>
<dbReference type="KEGG" id="muc:MuYL_2484"/>
<evidence type="ECO:0000313" key="5">
    <source>
        <dbReference type="Proteomes" id="UP000215002"/>
    </source>
</evidence>
<dbReference type="InterPro" id="IPR002941">
    <property type="entry name" value="DNA_methylase_N4/N6"/>
</dbReference>
<dbReference type="Gene3D" id="3.40.50.150">
    <property type="entry name" value="Vaccinia Virus protein VP39"/>
    <property type="match status" value="1"/>
</dbReference>
<proteinExistence type="predicted"/>
<dbReference type="REBASE" id="215978">
    <property type="entry name" value="M1.MspA31ORF2484P"/>
</dbReference>
<dbReference type="AlphaFoldDB" id="A0A223NXT0"/>
<dbReference type="Gene3D" id="3.40.50.10810">
    <property type="entry name" value="Tandem AAA-ATPase domain"/>
    <property type="match status" value="1"/>
</dbReference>
<dbReference type="GO" id="GO:0008170">
    <property type="term" value="F:N-methyltransferase activity"/>
    <property type="evidence" value="ECO:0007669"/>
    <property type="project" value="InterPro"/>
</dbReference>